<dbReference type="PROSITE" id="PS00622">
    <property type="entry name" value="HTH_LUXR_1"/>
    <property type="match status" value="1"/>
</dbReference>
<keyword evidence="2" id="KW-0238">DNA-binding</keyword>
<dbReference type="Pfam" id="PF00196">
    <property type="entry name" value="GerE"/>
    <property type="match status" value="1"/>
</dbReference>
<keyword evidence="1" id="KW-0805">Transcription regulation</keyword>
<feature type="region of interest" description="Disordered" evidence="4">
    <location>
        <begin position="1"/>
        <end position="113"/>
    </location>
</feature>
<dbReference type="SMART" id="SM00421">
    <property type="entry name" value="HTH_LUXR"/>
    <property type="match status" value="1"/>
</dbReference>
<protein>
    <submittedName>
        <fullName evidence="6">LuxR C-terminal-related transcriptional regulator</fullName>
    </submittedName>
</protein>
<keyword evidence="7" id="KW-1185">Reference proteome</keyword>
<accession>A0ABV8J3S0</accession>
<dbReference type="InterPro" id="IPR000792">
    <property type="entry name" value="Tscrpt_reg_LuxR_C"/>
</dbReference>
<dbReference type="Gene3D" id="1.10.10.10">
    <property type="entry name" value="Winged helix-like DNA-binding domain superfamily/Winged helix DNA-binding domain"/>
    <property type="match status" value="1"/>
</dbReference>
<evidence type="ECO:0000256" key="1">
    <source>
        <dbReference type="ARBA" id="ARBA00023015"/>
    </source>
</evidence>
<sequence length="182" mass="18298">MTDGLRGGVTDGPSGCGPDRLPGGVTDGLRGRVTGGSRGGVTDGLRGGVTDGLRGGVTGGSRGEVTDGSRGGVTDGSRGGVTGDLPGGATEGSHRGVGSVEAGDGPRAAGSVRRERAVATLRRLTERERDVAEAVASGWSNAEISAELHMSLPTVKAYVSRLLDKLGCTNRVQIAILIHEAR</sequence>
<feature type="compositionally biased region" description="Gly residues" evidence="4">
    <location>
        <begin position="69"/>
        <end position="90"/>
    </location>
</feature>
<dbReference type="InterPro" id="IPR036388">
    <property type="entry name" value="WH-like_DNA-bd_sf"/>
</dbReference>
<dbReference type="PRINTS" id="PR00038">
    <property type="entry name" value="HTHLUXR"/>
</dbReference>
<evidence type="ECO:0000313" key="7">
    <source>
        <dbReference type="Proteomes" id="UP001595867"/>
    </source>
</evidence>
<dbReference type="PROSITE" id="PS50043">
    <property type="entry name" value="HTH_LUXR_2"/>
    <property type="match status" value="1"/>
</dbReference>
<keyword evidence="3" id="KW-0804">Transcription</keyword>
<dbReference type="SUPFAM" id="SSF46894">
    <property type="entry name" value="C-terminal effector domain of the bipartite response regulators"/>
    <property type="match status" value="1"/>
</dbReference>
<name>A0ABV8J3S0_9ACTN</name>
<evidence type="ECO:0000313" key="6">
    <source>
        <dbReference type="EMBL" id="MFC4071204.1"/>
    </source>
</evidence>
<organism evidence="6 7">
    <name type="scientific">Actinoplanes subglobosus</name>
    <dbReference type="NCBI Taxonomy" id="1547892"/>
    <lineage>
        <taxon>Bacteria</taxon>
        <taxon>Bacillati</taxon>
        <taxon>Actinomycetota</taxon>
        <taxon>Actinomycetes</taxon>
        <taxon>Micromonosporales</taxon>
        <taxon>Micromonosporaceae</taxon>
        <taxon>Actinoplanes</taxon>
    </lineage>
</organism>
<dbReference type="PANTHER" id="PTHR44688">
    <property type="entry name" value="DNA-BINDING TRANSCRIPTIONAL ACTIVATOR DEVR_DOSR"/>
    <property type="match status" value="1"/>
</dbReference>
<evidence type="ECO:0000256" key="4">
    <source>
        <dbReference type="SAM" id="MobiDB-lite"/>
    </source>
</evidence>
<dbReference type="InterPro" id="IPR016032">
    <property type="entry name" value="Sig_transdc_resp-reg_C-effctor"/>
</dbReference>
<dbReference type="CDD" id="cd06170">
    <property type="entry name" value="LuxR_C_like"/>
    <property type="match status" value="1"/>
</dbReference>
<reference evidence="7" key="1">
    <citation type="journal article" date="2019" name="Int. J. Syst. Evol. Microbiol.">
        <title>The Global Catalogue of Microorganisms (GCM) 10K type strain sequencing project: providing services to taxonomists for standard genome sequencing and annotation.</title>
        <authorList>
            <consortium name="The Broad Institute Genomics Platform"/>
            <consortium name="The Broad Institute Genome Sequencing Center for Infectious Disease"/>
            <person name="Wu L."/>
            <person name="Ma J."/>
        </authorList>
    </citation>
    <scope>NUCLEOTIDE SEQUENCE [LARGE SCALE GENOMIC DNA]</scope>
    <source>
        <strain evidence="7">TBRC 5832</strain>
    </source>
</reference>
<comment type="caution">
    <text evidence="6">The sequence shown here is derived from an EMBL/GenBank/DDBJ whole genome shotgun (WGS) entry which is preliminary data.</text>
</comment>
<dbReference type="Proteomes" id="UP001595867">
    <property type="component" value="Unassembled WGS sequence"/>
</dbReference>
<dbReference type="RefSeq" id="WP_378072132.1">
    <property type="nucleotide sequence ID" value="NZ_JBHSBL010000027.1"/>
</dbReference>
<evidence type="ECO:0000259" key="5">
    <source>
        <dbReference type="PROSITE" id="PS50043"/>
    </source>
</evidence>
<feature type="compositionally biased region" description="Gly residues" evidence="4">
    <location>
        <begin position="1"/>
        <end position="10"/>
    </location>
</feature>
<feature type="domain" description="HTH luxR-type" evidence="5">
    <location>
        <begin position="117"/>
        <end position="182"/>
    </location>
</feature>
<dbReference type="PANTHER" id="PTHR44688:SF16">
    <property type="entry name" value="DNA-BINDING TRANSCRIPTIONAL ACTIVATOR DEVR_DOSR"/>
    <property type="match status" value="1"/>
</dbReference>
<dbReference type="EMBL" id="JBHSBL010000027">
    <property type="protein sequence ID" value="MFC4071204.1"/>
    <property type="molecule type" value="Genomic_DNA"/>
</dbReference>
<gene>
    <name evidence="6" type="ORF">ACFO0C_40265</name>
</gene>
<evidence type="ECO:0000256" key="2">
    <source>
        <dbReference type="ARBA" id="ARBA00023125"/>
    </source>
</evidence>
<evidence type="ECO:0000256" key="3">
    <source>
        <dbReference type="ARBA" id="ARBA00023163"/>
    </source>
</evidence>
<feature type="compositionally biased region" description="Gly residues" evidence="4">
    <location>
        <begin position="33"/>
        <end position="62"/>
    </location>
</feature>
<proteinExistence type="predicted"/>